<reference evidence="3 4" key="1">
    <citation type="submission" date="2024-10" db="EMBL/GenBank/DDBJ databases">
        <title>The Natural Products Discovery Center: Release of the First 8490 Sequenced Strains for Exploring Actinobacteria Biosynthetic Diversity.</title>
        <authorList>
            <person name="Kalkreuter E."/>
            <person name="Kautsar S.A."/>
            <person name="Yang D."/>
            <person name="Bader C.D."/>
            <person name="Teijaro C.N."/>
            <person name="Fluegel L."/>
            <person name="Davis C.M."/>
            <person name="Simpson J.R."/>
            <person name="Lauterbach L."/>
            <person name="Steele A.D."/>
            <person name="Gui C."/>
            <person name="Meng S."/>
            <person name="Li G."/>
            <person name="Viehrig K."/>
            <person name="Ye F."/>
            <person name="Su P."/>
            <person name="Kiefer A.F."/>
            <person name="Nichols A."/>
            <person name="Cepeda A.J."/>
            <person name="Yan W."/>
            <person name="Fan B."/>
            <person name="Jiang Y."/>
            <person name="Adhikari A."/>
            <person name="Zheng C.-J."/>
            <person name="Schuster L."/>
            <person name="Cowan T.M."/>
            <person name="Smanski M.J."/>
            <person name="Chevrette M.G."/>
            <person name="De Carvalho L.P.S."/>
            <person name="Shen B."/>
        </authorList>
    </citation>
    <scope>NUCLEOTIDE SEQUENCE [LARGE SCALE GENOMIC DNA]</scope>
    <source>
        <strain evidence="3 4">NPDC053399</strain>
    </source>
</reference>
<dbReference type="EMBL" id="JBITYG010000005">
    <property type="protein sequence ID" value="MFI9102862.1"/>
    <property type="molecule type" value="Genomic_DNA"/>
</dbReference>
<comment type="caution">
    <text evidence="3">The sequence shown here is derived from an EMBL/GenBank/DDBJ whole genome shotgun (WGS) entry which is preliminary data.</text>
</comment>
<dbReference type="NCBIfam" id="TIGR00199">
    <property type="entry name" value="PncC_domain"/>
    <property type="match status" value="1"/>
</dbReference>
<dbReference type="Proteomes" id="UP001614394">
    <property type="component" value="Unassembled WGS sequence"/>
</dbReference>
<proteinExistence type="predicted"/>
<feature type="region of interest" description="Disordered" evidence="1">
    <location>
        <begin position="156"/>
        <end position="186"/>
    </location>
</feature>
<feature type="compositionally biased region" description="Polar residues" evidence="1">
    <location>
        <begin position="156"/>
        <end position="168"/>
    </location>
</feature>
<evidence type="ECO:0000313" key="3">
    <source>
        <dbReference type="EMBL" id="MFI9102862.1"/>
    </source>
</evidence>
<dbReference type="Pfam" id="PF02464">
    <property type="entry name" value="CinA"/>
    <property type="match status" value="1"/>
</dbReference>
<evidence type="ECO:0000259" key="2">
    <source>
        <dbReference type="Pfam" id="PF02464"/>
    </source>
</evidence>
<feature type="domain" description="CinA C-terminal" evidence="2">
    <location>
        <begin position="3"/>
        <end position="151"/>
    </location>
</feature>
<accession>A0ABW8C8U8</accession>
<dbReference type="Gene3D" id="3.90.950.20">
    <property type="entry name" value="CinA-like"/>
    <property type="match status" value="1"/>
</dbReference>
<feature type="compositionally biased region" description="Basic and acidic residues" evidence="1">
    <location>
        <begin position="171"/>
        <end position="180"/>
    </location>
</feature>
<organism evidence="3 4">
    <name type="scientific">Streptomyces fildesensis</name>
    <dbReference type="NCBI Taxonomy" id="375757"/>
    <lineage>
        <taxon>Bacteria</taxon>
        <taxon>Bacillati</taxon>
        <taxon>Actinomycetota</taxon>
        <taxon>Actinomycetes</taxon>
        <taxon>Kitasatosporales</taxon>
        <taxon>Streptomycetaceae</taxon>
        <taxon>Streptomyces</taxon>
    </lineage>
</organism>
<dbReference type="RefSeq" id="WP_399651005.1">
    <property type="nucleotide sequence ID" value="NZ_JBITYG010000005.1"/>
</dbReference>
<name>A0ABW8C8U8_9ACTN</name>
<dbReference type="SUPFAM" id="SSF142433">
    <property type="entry name" value="CinA-like"/>
    <property type="match status" value="1"/>
</dbReference>
<keyword evidence="4" id="KW-1185">Reference proteome</keyword>
<dbReference type="InterPro" id="IPR008136">
    <property type="entry name" value="CinA_C"/>
</dbReference>
<sequence length="186" mass="18766">MTAAEVLRLLDGRGLTLAVAESLTGGLLAAELTSVPGASRTFRGSVTAYATELKHVLLGVDAGLLAARGAVDPQVALEMAEGVRRRLEADWGVATTGVAGPEPQDGQPVGTVYVAVAGPGGSAVDPLRLAGSRSEIRAASVTAALALLERSLTTGVPSRTTGVPSLTTGVRAKDREEDGGKGCLQP</sequence>
<evidence type="ECO:0000256" key="1">
    <source>
        <dbReference type="SAM" id="MobiDB-lite"/>
    </source>
</evidence>
<protein>
    <submittedName>
        <fullName evidence="3">CinA family protein</fullName>
    </submittedName>
</protein>
<dbReference type="InterPro" id="IPR036653">
    <property type="entry name" value="CinA-like_C"/>
</dbReference>
<gene>
    <name evidence="3" type="ORF">ACIGXA_20295</name>
</gene>
<evidence type="ECO:0000313" key="4">
    <source>
        <dbReference type="Proteomes" id="UP001614394"/>
    </source>
</evidence>